<dbReference type="InterPro" id="IPR019775">
    <property type="entry name" value="WD40_repeat_CS"/>
</dbReference>
<feature type="repeat" description="WD" evidence="4">
    <location>
        <begin position="121"/>
        <end position="155"/>
    </location>
</feature>
<dbReference type="EMBL" id="QUTG01003273">
    <property type="protein sequence ID" value="RHY92321.1"/>
    <property type="molecule type" value="Genomic_DNA"/>
</dbReference>
<dbReference type="InterPro" id="IPR036322">
    <property type="entry name" value="WD40_repeat_dom_sf"/>
</dbReference>
<dbReference type="PROSITE" id="PS50082">
    <property type="entry name" value="WD_REPEATS_2"/>
    <property type="match status" value="6"/>
</dbReference>
<feature type="domain" description="Small-subunit processome Utp12" evidence="6">
    <location>
        <begin position="726"/>
        <end position="830"/>
    </location>
</feature>
<dbReference type="Gene3D" id="3.60.10.10">
    <property type="entry name" value="Endonuclease/exonuclease/phosphatase"/>
    <property type="match status" value="1"/>
</dbReference>
<feature type="domain" description="Endonuclease/exonuclease/phosphatase" evidence="5">
    <location>
        <begin position="945"/>
        <end position="1202"/>
    </location>
</feature>
<dbReference type="SUPFAM" id="SSF50978">
    <property type="entry name" value="WD40 repeat-like"/>
    <property type="match status" value="1"/>
</dbReference>
<evidence type="ECO:0000256" key="2">
    <source>
        <dbReference type="ARBA" id="ARBA00022574"/>
    </source>
</evidence>
<dbReference type="InterPro" id="IPR001680">
    <property type="entry name" value="WD40_rpt"/>
</dbReference>
<reference evidence="9 10" key="1">
    <citation type="submission" date="2018-08" db="EMBL/GenBank/DDBJ databases">
        <title>Aphanomyces genome sequencing and annotation.</title>
        <authorList>
            <person name="Minardi D."/>
            <person name="Oidtmann B."/>
            <person name="Van Der Giezen M."/>
            <person name="Studholme D.J."/>
        </authorList>
    </citation>
    <scope>NUCLEOTIDE SEQUENCE [LARGE SCALE GENOMIC DNA]</scope>
    <source>
        <strain evidence="8 9">Da</strain>
        <strain evidence="7 10">Sv</strain>
    </source>
</reference>
<evidence type="ECO:0000313" key="7">
    <source>
        <dbReference type="EMBL" id="RHY92321.1"/>
    </source>
</evidence>
<feature type="repeat" description="WD" evidence="4">
    <location>
        <begin position="489"/>
        <end position="530"/>
    </location>
</feature>
<evidence type="ECO:0000259" key="6">
    <source>
        <dbReference type="Pfam" id="PF04003"/>
    </source>
</evidence>
<dbReference type="InterPro" id="IPR005135">
    <property type="entry name" value="Endo/exonuclease/phosphatase"/>
</dbReference>
<dbReference type="Proteomes" id="UP000285430">
    <property type="component" value="Unassembled WGS sequence"/>
</dbReference>
<dbReference type="PANTHER" id="PTHR19858:SF0">
    <property type="entry name" value="PERIODIC TRYPTOPHAN PROTEIN 2 HOMOLOG"/>
    <property type="match status" value="1"/>
</dbReference>
<proteinExistence type="inferred from homology"/>
<dbReference type="Gene3D" id="2.130.10.10">
    <property type="entry name" value="YVTN repeat-like/Quinoprotein amine dehydrogenase"/>
    <property type="match status" value="3"/>
</dbReference>
<dbReference type="Pfam" id="PF03372">
    <property type="entry name" value="Exo_endo_phos"/>
    <property type="match status" value="1"/>
</dbReference>
<organism evidence="7 10">
    <name type="scientific">Aphanomyces astaci</name>
    <name type="common">Crayfish plague agent</name>
    <dbReference type="NCBI Taxonomy" id="112090"/>
    <lineage>
        <taxon>Eukaryota</taxon>
        <taxon>Sar</taxon>
        <taxon>Stramenopiles</taxon>
        <taxon>Oomycota</taxon>
        <taxon>Saprolegniomycetes</taxon>
        <taxon>Saprolegniales</taxon>
        <taxon>Verrucalvaceae</taxon>
        <taxon>Aphanomyces</taxon>
    </lineage>
</organism>
<dbReference type="Pfam" id="PF04003">
    <property type="entry name" value="Utp12"/>
    <property type="match status" value="1"/>
</dbReference>
<evidence type="ECO:0000313" key="10">
    <source>
        <dbReference type="Proteomes" id="UP000285712"/>
    </source>
</evidence>
<dbReference type="InterPro" id="IPR007148">
    <property type="entry name" value="SSU_processome_Utp12"/>
</dbReference>
<dbReference type="CDD" id="cd09083">
    <property type="entry name" value="EEP-1"/>
    <property type="match status" value="1"/>
</dbReference>
<feature type="repeat" description="WD" evidence="4">
    <location>
        <begin position="444"/>
        <end position="488"/>
    </location>
</feature>
<dbReference type="SUPFAM" id="SSF82171">
    <property type="entry name" value="DPP6 N-terminal domain-like"/>
    <property type="match status" value="1"/>
</dbReference>
<dbReference type="InterPro" id="IPR036691">
    <property type="entry name" value="Endo/exonu/phosph_ase_sf"/>
</dbReference>
<dbReference type="AlphaFoldDB" id="A0A3R7E8J4"/>
<evidence type="ECO:0000256" key="4">
    <source>
        <dbReference type="PROSITE-ProRule" id="PRU00221"/>
    </source>
</evidence>
<protein>
    <submittedName>
        <fullName evidence="7">Uncharacterized protein</fullName>
    </submittedName>
</protein>
<sequence>MKFSYEVETHYPFIHLCGTVYTQGNLVFTPDGNSLLSPVGNRITVFDLIKYHDSYIDGHSLLVNLKKGIVLYRFNFKAPVRALRFSPDNRFLAVSHGTKVQLWKAPGLKREFAPFVHHRTYGGHHGDVLSIEWSPDSKFFLSSAKDLSVRLWSVQPYPNFTPYTLVGHRDVVVGAFFSADGQTIYTVARDGGAYLWEHDGGVAPVENDQEDAIIPVVARGVKWSTKHKHVFKMEYAKVDCVTFHADTELLVVGFGNGTFGLYSLPHFQDIHTLSVSQHRISAVAINSSGEWLAMASQHLGQLLVWEWKSETYVLKQQGHYFDLNVLAYSPDGRLLATGADDAKLKLWDTTSGFCYVTFHEHVAPVTGVAFTANGQAVVSCSLDGTVRAFDLNRYKNFRTLTTPNPVQFLCLALDTSGQLVCAGTLDPFHIYVWSMQTGRLTDVLSGHTAPITSLAFSPSTTEELLLASGSWDHTVRVWNVYQNKPFIEPLAHSSDVLAVAFRPDGKQVCSATLNGHLNLWTVADGELVGEIDGQKDVAGGRHSSDAMSAANNTRSKHFTSVCYSAEGTCILAGGQSKYICIYQVSTKTPMLLKKFQLSQNRSLEGVLDRLHSGEMTEAGAKSQLNLDLDPLSASTAVDNQLVGAKRAVDPGARRQGMEVLSKAVLFSPTGRSWAAATTEGLLIYSLDETLVFDPFELDEDITPDTIKRTLARQEFTKGLLMALHLNEELLLRLCLESVPVDSIPLVAQALTDTYLKRLMALLAKGLSISPHLEYYLTWTLAILNAHGPIIDAHSVEFLSTLRALQKSLVIHFNDLSRVCNDNQYTLDYLRNLSQLKLKHEGKCPDTNTHATTPLRKRATTRKSVVMDPFQSRLQQRALRNPYKPHADNTSVRVKMGLGVLFFVGIVMFFNSGPASGTVVAPKLRQDGGGRYAALAVLPPTPISVMTFNVRFASANDGWNSWDHRKEHLIDLINRYKPSVMGTQEGLKDQLAEIHANLHGNYERFGVEREANGEFEQIFYDTDVVTKLDGGNYWLSDNPEVPGVTAWDAPCVRMVTWCKFELKATRQQFVFINTQFDHRSELSRVNSAKLIWRRIQDTWQPDMPVFVVGDFNTYRHTSVYSYLTTDAAGPRFAEAWKTADKTIGDVSYTYHGWAGVDNDGEKAADVVRAANHIDWILYRPTTMKVLSTQVVTESRNGRYPSDHYPIHANILFPSTKDVPV</sequence>
<dbReference type="CDD" id="cd00200">
    <property type="entry name" value="WD40"/>
    <property type="match status" value="1"/>
</dbReference>
<dbReference type="SUPFAM" id="SSF56219">
    <property type="entry name" value="DNase I-like"/>
    <property type="match status" value="1"/>
</dbReference>
<dbReference type="GO" id="GO:0034388">
    <property type="term" value="C:Pwp2p-containing subcomplex of 90S preribosome"/>
    <property type="evidence" value="ECO:0007669"/>
    <property type="project" value="TreeGrafter"/>
</dbReference>
<accession>A0A3R7E8J4</accession>
<evidence type="ECO:0000259" key="5">
    <source>
        <dbReference type="Pfam" id="PF03372"/>
    </source>
</evidence>
<dbReference type="Proteomes" id="UP000285712">
    <property type="component" value="Unassembled WGS sequence"/>
</dbReference>
<dbReference type="VEuPathDB" id="FungiDB:H257_03770"/>
<dbReference type="Pfam" id="PF00400">
    <property type="entry name" value="WD40"/>
    <property type="match status" value="7"/>
</dbReference>
<feature type="repeat" description="WD" evidence="4">
    <location>
        <begin position="316"/>
        <end position="357"/>
    </location>
</feature>
<dbReference type="VEuPathDB" id="FungiDB:H257_03771"/>
<evidence type="ECO:0000256" key="3">
    <source>
        <dbReference type="ARBA" id="ARBA00022737"/>
    </source>
</evidence>
<dbReference type="PROSITE" id="PS50294">
    <property type="entry name" value="WD_REPEATS_REGION"/>
    <property type="match status" value="5"/>
</dbReference>
<evidence type="ECO:0000256" key="1">
    <source>
        <dbReference type="ARBA" id="ARBA00010226"/>
    </source>
</evidence>
<dbReference type="InterPro" id="IPR015943">
    <property type="entry name" value="WD40/YVTN_repeat-like_dom_sf"/>
</dbReference>
<evidence type="ECO:0000313" key="9">
    <source>
        <dbReference type="Proteomes" id="UP000285430"/>
    </source>
</evidence>
<name>A0A3R7E8J4_APHAT</name>
<feature type="repeat" description="WD" evidence="4">
    <location>
        <begin position="165"/>
        <end position="197"/>
    </location>
</feature>
<dbReference type="InterPro" id="IPR027145">
    <property type="entry name" value="PWP2"/>
</dbReference>
<comment type="similarity">
    <text evidence="1">Belongs to the WD repeat PWP2 family.</text>
</comment>
<evidence type="ECO:0000313" key="8">
    <source>
        <dbReference type="EMBL" id="RHZ29058.1"/>
    </source>
</evidence>
<comment type="caution">
    <text evidence="7">The sequence shown here is derived from an EMBL/GenBank/DDBJ whole genome shotgun (WGS) entry which is preliminary data.</text>
</comment>
<dbReference type="SMART" id="SM00320">
    <property type="entry name" value="WD40"/>
    <property type="match status" value="11"/>
</dbReference>
<dbReference type="EMBL" id="QUTH01001846">
    <property type="protein sequence ID" value="RHZ29058.1"/>
    <property type="molecule type" value="Genomic_DNA"/>
</dbReference>
<gene>
    <name evidence="7" type="ORF">DYB35_000926</name>
    <name evidence="8" type="ORF">DYB37_000341</name>
</gene>
<dbReference type="GO" id="GO:0003824">
    <property type="term" value="F:catalytic activity"/>
    <property type="evidence" value="ECO:0007669"/>
    <property type="project" value="InterPro"/>
</dbReference>
<keyword evidence="3" id="KW-0677">Repeat</keyword>
<feature type="repeat" description="WD" evidence="4">
    <location>
        <begin position="358"/>
        <end position="399"/>
    </location>
</feature>
<dbReference type="GO" id="GO:0000028">
    <property type="term" value="P:ribosomal small subunit assembly"/>
    <property type="evidence" value="ECO:0007669"/>
    <property type="project" value="TreeGrafter"/>
</dbReference>
<dbReference type="PANTHER" id="PTHR19858">
    <property type="entry name" value="WD40 REPEAT PROTEIN"/>
    <property type="match status" value="1"/>
</dbReference>
<dbReference type="GO" id="GO:0032040">
    <property type="term" value="C:small-subunit processome"/>
    <property type="evidence" value="ECO:0007669"/>
    <property type="project" value="TreeGrafter"/>
</dbReference>
<keyword evidence="2 4" id="KW-0853">WD repeat</keyword>
<dbReference type="GO" id="GO:0000462">
    <property type="term" value="P:maturation of SSU-rRNA from tricistronic rRNA transcript (SSU-rRNA, 5.8S rRNA, LSU-rRNA)"/>
    <property type="evidence" value="ECO:0007669"/>
    <property type="project" value="TreeGrafter"/>
</dbReference>
<dbReference type="PROSITE" id="PS00678">
    <property type="entry name" value="WD_REPEATS_1"/>
    <property type="match status" value="2"/>
</dbReference>